<keyword evidence="3" id="KW-1185">Reference proteome</keyword>
<dbReference type="Proteomes" id="UP001182556">
    <property type="component" value="Unassembled WGS sequence"/>
</dbReference>
<evidence type="ECO:0000256" key="1">
    <source>
        <dbReference type="SAM" id="SignalP"/>
    </source>
</evidence>
<protein>
    <submittedName>
        <fullName evidence="2">Uncharacterized protein</fullName>
    </submittedName>
</protein>
<dbReference type="AlphaFoldDB" id="A0AAD9CV89"/>
<sequence length="218" mass="23516">MKLPILVTALTATTSAAASQASSSASSYECHPPQAYACLDAFVDPRHGDVHTWRHLSDGRQVASRVMQEMVVDYTGTSCQGRYRCNTERDHVVGLIFGVDESCVPTAVQRSESPTPTGSFLGQQPLGNFQQRVQWGGRQGRTVRAACPGVNGVHEFCPGHCGGIKLVCWIEFEHGDGALEFLTRCIPCFMTISPASSQSRSFCSGSSCMHGYGSQPSH</sequence>
<proteinExistence type="predicted"/>
<feature type="signal peptide" evidence="1">
    <location>
        <begin position="1"/>
        <end position="18"/>
    </location>
</feature>
<accession>A0AAD9CV89</accession>
<keyword evidence="1" id="KW-0732">Signal</keyword>
<gene>
    <name evidence="2" type="ORF">DB88DRAFT_475566</name>
</gene>
<feature type="chain" id="PRO_5042114044" evidence="1">
    <location>
        <begin position="19"/>
        <end position="218"/>
    </location>
</feature>
<dbReference type="EMBL" id="JAODAN010000012">
    <property type="protein sequence ID" value="KAK1921018.1"/>
    <property type="molecule type" value="Genomic_DNA"/>
</dbReference>
<organism evidence="2 3">
    <name type="scientific">Papiliotrema laurentii</name>
    <name type="common">Cryptococcus laurentii</name>
    <dbReference type="NCBI Taxonomy" id="5418"/>
    <lineage>
        <taxon>Eukaryota</taxon>
        <taxon>Fungi</taxon>
        <taxon>Dikarya</taxon>
        <taxon>Basidiomycota</taxon>
        <taxon>Agaricomycotina</taxon>
        <taxon>Tremellomycetes</taxon>
        <taxon>Tremellales</taxon>
        <taxon>Rhynchogastremaceae</taxon>
        <taxon>Papiliotrema</taxon>
    </lineage>
</organism>
<comment type="caution">
    <text evidence="2">The sequence shown here is derived from an EMBL/GenBank/DDBJ whole genome shotgun (WGS) entry which is preliminary data.</text>
</comment>
<name>A0AAD9CV89_PAPLA</name>
<evidence type="ECO:0000313" key="3">
    <source>
        <dbReference type="Proteomes" id="UP001182556"/>
    </source>
</evidence>
<reference evidence="2" key="1">
    <citation type="submission" date="2023-02" db="EMBL/GenBank/DDBJ databases">
        <title>Identification and recombinant expression of a fungal hydrolase from Papiliotrema laurentii that hydrolyzes apple cutin and clears colloidal polyester polyurethane.</title>
        <authorList>
            <consortium name="DOE Joint Genome Institute"/>
            <person name="Roman V.A."/>
            <person name="Bojanowski C."/>
            <person name="Crable B.R."/>
            <person name="Wagner D.N."/>
            <person name="Hung C.S."/>
            <person name="Nadeau L.J."/>
            <person name="Schratz L."/>
            <person name="Haridas S."/>
            <person name="Pangilinan J."/>
            <person name="Lipzen A."/>
            <person name="Na H."/>
            <person name="Yan M."/>
            <person name="Ng V."/>
            <person name="Grigoriev I.V."/>
            <person name="Spatafora J.W."/>
            <person name="Barlow D."/>
            <person name="Biffinger J."/>
            <person name="Kelley-Loughnane N."/>
            <person name="Varaljay V.A."/>
            <person name="Crookes-Goodson W.J."/>
        </authorList>
    </citation>
    <scope>NUCLEOTIDE SEQUENCE</scope>
    <source>
        <strain evidence="2">5307AH</strain>
    </source>
</reference>
<evidence type="ECO:0000313" key="2">
    <source>
        <dbReference type="EMBL" id="KAK1921018.1"/>
    </source>
</evidence>